<comment type="caution">
    <text evidence="7">The sequence shown here is derived from an EMBL/GenBank/DDBJ whole genome shotgun (WGS) entry which is preliminary data.</text>
</comment>
<dbReference type="InterPro" id="IPR036271">
    <property type="entry name" value="Tet_transcr_reg_TetR-rel_C_sf"/>
</dbReference>
<feature type="DNA-binding region" description="H-T-H motif" evidence="5">
    <location>
        <begin position="26"/>
        <end position="45"/>
    </location>
</feature>
<gene>
    <name evidence="7" type="ORF">ACFQ11_12660</name>
</gene>
<evidence type="ECO:0000313" key="8">
    <source>
        <dbReference type="Proteomes" id="UP001596972"/>
    </source>
</evidence>
<keyword evidence="2" id="KW-0805">Transcription regulation</keyword>
<dbReference type="InterPro" id="IPR039538">
    <property type="entry name" value="BetI_C"/>
</dbReference>
<organism evidence="7 8">
    <name type="scientific">Actinomadura sediminis</name>
    <dbReference type="NCBI Taxonomy" id="1038904"/>
    <lineage>
        <taxon>Bacteria</taxon>
        <taxon>Bacillati</taxon>
        <taxon>Actinomycetota</taxon>
        <taxon>Actinomycetes</taxon>
        <taxon>Streptosporangiales</taxon>
        <taxon>Thermomonosporaceae</taxon>
        <taxon>Actinomadura</taxon>
    </lineage>
</organism>
<proteinExistence type="predicted"/>
<sequence>MPRNRREEILLAALDVFGERGYQGASIAAVAERVGLSQQGVLHYFPSKDRLLAEVLRLRDERGLDVIALGNSGGTITLDTISAIIDYNRERRGIVQSFTVLSAESVLDDHPAADFFRDRYRESREWMADIVRAECGPDLPGGVTPEQAAPLLLAVMDGLQQQWLLQPDEIDMPGLFRAFLALLRANVAPPGGREGDGGASPE</sequence>
<dbReference type="PANTHER" id="PTHR30055">
    <property type="entry name" value="HTH-TYPE TRANSCRIPTIONAL REGULATOR RUTR"/>
    <property type="match status" value="1"/>
</dbReference>
<evidence type="ECO:0000259" key="6">
    <source>
        <dbReference type="PROSITE" id="PS50977"/>
    </source>
</evidence>
<dbReference type="PANTHER" id="PTHR30055:SF226">
    <property type="entry name" value="HTH-TYPE TRANSCRIPTIONAL REGULATOR PKSA"/>
    <property type="match status" value="1"/>
</dbReference>
<dbReference type="EMBL" id="JBHTJA010000018">
    <property type="protein sequence ID" value="MFD0901247.1"/>
    <property type="molecule type" value="Genomic_DNA"/>
</dbReference>
<keyword evidence="1" id="KW-0678">Repressor</keyword>
<evidence type="ECO:0000256" key="4">
    <source>
        <dbReference type="ARBA" id="ARBA00023163"/>
    </source>
</evidence>
<reference evidence="8" key="1">
    <citation type="journal article" date="2019" name="Int. J. Syst. Evol. Microbiol.">
        <title>The Global Catalogue of Microorganisms (GCM) 10K type strain sequencing project: providing services to taxonomists for standard genome sequencing and annotation.</title>
        <authorList>
            <consortium name="The Broad Institute Genomics Platform"/>
            <consortium name="The Broad Institute Genome Sequencing Center for Infectious Disease"/>
            <person name="Wu L."/>
            <person name="Ma J."/>
        </authorList>
    </citation>
    <scope>NUCLEOTIDE SEQUENCE [LARGE SCALE GENOMIC DNA]</scope>
    <source>
        <strain evidence="8">JCM 31202</strain>
    </source>
</reference>
<dbReference type="InterPro" id="IPR009057">
    <property type="entry name" value="Homeodomain-like_sf"/>
</dbReference>
<dbReference type="PROSITE" id="PS50977">
    <property type="entry name" value="HTH_TETR_2"/>
    <property type="match status" value="1"/>
</dbReference>
<keyword evidence="3 5" id="KW-0238">DNA-binding</keyword>
<dbReference type="SUPFAM" id="SSF46689">
    <property type="entry name" value="Homeodomain-like"/>
    <property type="match status" value="1"/>
</dbReference>
<evidence type="ECO:0000256" key="1">
    <source>
        <dbReference type="ARBA" id="ARBA00022491"/>
    </source>
</evidence>
<keyword evidence="8" id="KW-1185">Reference proteome</keyword>
<dbReference type="InterPro" id="IPR001647">
    <property type="entry name" value="HTH_TetR"/>
</dbReference>
<dbReference type="PRINTS" id="PR00455">
    <property type="entry name" value="HTHTETR"/>
</dbReference>
<feature type="domain" description="HTH tetR-type" evidence="6">
    <location>
        <begin position="3"/>
        <end position="63"/>
    </location>
</feature>
<dbReference type="SUPFAM" id="SSF48498">
    <property type="entry name" value="Tetracyclin repressor-like, C-terminal domain"/>
    <property type="match status" value="1"/>
</dbReference>
<keyword evidence="4" id="KW-0804">Transcription</keyword>
<dbReference type="Gene3D" id="1.10.357.10">
    <property type="entry name" value="Tetracycline Repressor, domain 2"/>
    <property type="match status" value="1"/>
</dbReference>
<evidence type="ECO:0000256" key="5">
    <source>
        <dbReference type="PROSITE-ProRule" id="PRU00335"/>
    </source>
</evidence>
<evidence type="ECO:0000313" key="7">
    <source>
        <dbReference type="EMBL" id="MFD0901247.1"/>
    </source>
</evidence>
<dbReference type="RefSeq" id="WP_378298463.1">
    <property type="nucleotide sequence ID" value="NZ_JBHTJA010000018.1"/>
</dbReference>
<protein>
    <submittedName>
        <fullName evidence="7">TetR/AcrR family transcriptional regulator</fullName>
    </submittedName>
</protein>
<dbReference type="Pfam" id="PF13977">
    <property type="entry name" value="TetR_C_6"/>
    <property type="match status" value="1"/>
</dbReference>
<evidence type="ECO:0000256" key="2">
    <source>
        <dbReference type="ARBA" id="ARBA00023015"/>
    </source>
</evidence>
<evidence type="ECO:0000256" key="3">
    <source>
        <dbReference type="ARBA" id="ARBA00023125"/>
    </source>
</evidence>
<dbReference type="Pfam" id="PF00440">
    <property type="entry name" value="TetR_N"/>
    <property type="match status" value="1"/>
</dbReference>
<dbReference type="Proteomes" id="UP001596972">
    <property type="component" value="Unassembled WGS sequence"/>
</dbReference>
<dbReference type="InterPro" id="IPR050109">
    <property type="entry name" value="HTH-type_TetR-like_transc_reg"/>
</dbReference>
<name>A0ABW3EP64_9ACTN</name>
<accession>A0ABW3EP64</accession>